<keyword evidence="3" id="KW-1133">Transmembrane helix</keyword>
<dbReference type="GO" id="GO:0000225">
    <property type="term" value="F:N-acetylglucosaminylphosphatidylinositol deacetylase activity"/>
    <property type="evidence" value="ECO:0007669"/>
    <property type="project" value="UniProtKB-EC"/>
</dbReference>
<accession>A0A061RN52</accession>
<organism evidence="4">
    <name type="scientific">Tetraselmis sp. GSL018</name>
    <dbReference type="NCBI Taxonomy" id="582737"/>
    <lineage>
        <taxon>Eukaryota</taxon>
        <taxon>Viridiplantae</taxon>
        <taxon>Chlorophyta</taxon>
        <taxon>core chlorophytes</taxon>
        <taxon>Chlorodendrophyceae</taxon>
        <taxon>Chlorodendrales</taxon>
        <taxon>Chlorodendraceae</taxon>
        <taxon>Tetraselmis</taxon>
    </lineage>
</organism>
<dbReference type="PANTHER" id="PTHR12993">
    <property type="entry name" value="N-ACETYLGLUCOSAMINYL-PHOSPHATIDYLINOSITOL DE-N-ACETYLASE-RELATED"/>
    <property type="match status" value="1"/>
</dbReference>
<feature type="transmembrane region" description="Helical" evidence="3">
    <location>
        <begin position="211"/>
        <end position="229"/>
    </location>
</feature>
<comment type="similarity">
    <text evidence="1">Belongs to the PIGL family.</text>
</comment>
<dbReference type="EC" id="3.5.1.89" evidence="2"/>
<sequence length="232" mass="25884">MEFLLRFLKAYVECHLNFAKVLLVTAHPDDEVMFFAPAIQALSSNDCSVEILCLSIGNANGLGRVRRKELTEASKVLQVRVRAVVDDPELQDGLQTDWSRQRVAAIVSEHLAGDSFDTVLTFDARGASGHMNHRAVHEGIRLLMQSRADGTHGQGPDLAFWQLETVPVYARFLPAAAALLAVPLLGRRCLVARSPAAARRAMGCHRTQMVWFRRIYVFLSVYMYLSFLSPMV</sequence>
<feature type="transmembrane region" description="Helical" evidence="3">
    <location>
        <begin position="172"/>
        <end position="190"/>
    </location>
</feature>
<dbReference type="PANTHER" id="PTHR12993:SF11">
    <property type="entry name" value="N-ACETYLGLUCOSAMINYL-PHOSPHATIDYLINOSITOL DE-N-ACETYLASE"/>
    <property type="match status" value="1"/>
</dbReference>
<keyword evidence="3" id="KW-0812">Transmembrane</keyword>
<evidence type="ECO:0000256" key="1">
    <source>
        <dbReference type="ARBA" id="ARBA00006066"/>
    </source>
</evidence>
<dbReference type="Gene3D" id="3.40.50.10320">
    <property type="entry name" value="LmbE-like"/>
    <property type="match status" value="1"/>
</dbReference>
<evidence type="ECO:0000256" key="3">
    <source>
        <dbReference type="SAM" id="Phobius"/>
    </source>
</evidence>
<dbReference type="InterPro" id="IPR024078">
    <property type="entry name" value="LmbE-like_dom_sf"/>
</dbReference>
<evidence type="ECO:0000256" key="2">
    <source>
        <dbReference type="ARBA" id="ARBA00012176"/>
    </source>
</evidence>
<reference evidence="4" key="1">
    <citation type="submission" date="2014-05" db="EMBL/GenBank/DDBJ databases">
        <title>The transcriptome of the halophilic microalga Tetraselmis sp. GSL018 isolated from the Great Salt Lake, Utah.</title>
        <authorList>
            <person name="Jinkerson R.E."/>
            <person name="D'Adamo S."/>
            <person name="Posewitz M.C."/>
        </authorList>
    </citation>
    <scope>NUCLEOTIDE SEQUENCE</scope>
    <source>
        <strain evidence="4">GSL018</strain>
    </source>
</reference>
<gene>
    <name evidence="4" type="primary">PIGL</name>
    <name evidence="4" type="ORF">TSPGSL018_516</name>
</gene>
<name>A0A061RN52_9CHLO</name>
<dbReference type="GO" id="GO:0006506">
    <property type="term" value="P:GPI anchor biosynthetic process"/>
    <property type="evidence" value="ECO:0007669"/>
    <property type="project" value="UniProtKB-UniPathway"/>
</dbReference>
<dbReference type="GO" id="GO:0005783">
    <property type="term" value="C:endoplasmic reticulum"/>
    <property type="evidence" value="ECO:0007669"/>
    <property type="project" value="TreeGrafter"/>
</dbReference>
<dbReference type="UniPathway" id="UPA00196"/>
<dbReference type="SUPFAM" id="SSF102588">
    <property type="entry name" value="LmbE-like"/>
    <property type="match status" value="1"/>
</dbReference>
<dbReference type="InterPro" id="IPR003737">
    <property type="entry name" value="GlcNAc_PI_deacetylase-related"/>
</dbReference>
<keyword evidence="3" id="KW-0472">Membrane</keyword>
<proteinExistence type="inferred from homology"/>
<dbReference type="AlphaFoldDB" id="A0A061RN52"/>
<dbReference type="GO" id="GO:0016020">
    <property type="term" value="C:membrane"/>
    <property type="evidence" value="ECO:0007669"/>
    <property type="project" value="GOC"/>
</dbReference>
<evidence type="ECO:0000313" key="4">
    <source>
        <dbReference type="EMBL" id="JAC72085.1"/>
    </source>
</evidence>
<dbReference type="Pfam" id="PF02585">
    <property type="entry name" value="PIG-L"/>
    <property type="match status" value="1"/>
</dbReference>
<dbReference type="EMBL" id="GBEZ01013950">
    <property type="protein sequence ID" value="JAC72085.1"/>
    <property type="molecule type" value="Transcribed_RNA"/>
</dbReference>
<protein>
    <recommendedName>
        <fullName evidence="2">N-acetylglucosaminylphosphatidylinositol deacetylase</fullName>
        <ecNumber evidence="2">3.5.1.89</ecNumber>
    </recommendedName>
</protein>